<protein>
    <recommendedName>
        <fullName evidence="5">Glycerol operon regulatory protein</fullName>
    </recommendedName>
</protein>
<evidence type="ECO:0000259" key="8">
    <source>
        <dbReference type="PROSITE" id="PS51078"/>
    </source>
</evidence>
<keyword evidence="2" id="KW-0238">DNA-binding</keyword>
<evidence type="ECO:0000256" key="2">
    <source>
        <dbReference type="ARBA" id="ARBA00023125"/>
    </source>
</evidence>
<keyword evidence="1" id="KW-0805">Transcription regulation</keyword>
<dbReference type="InterPro" id="IPR036390">
    <property type="entry name" value="WH_DNA-bd_sf"/>
</dbReference>
<feature type="domain" description="IclR-ED" evidence="8">
    <location>
        <begin position="73"/>
        <end position="257"/>
    </location>
</feature>
<dbReference type="InterPro" id="IPR029016">
    <property type="entry name" value="GAF-like_dom_sf"/>
</dbReference>
<dbReference type="GO" id="GO:0003700">
    <property type="term" value="F:DNA-binding transcription factor activity"/>
    <property type="evidence" value="ECO:0007669"/>
    <property type="project" value="TreeGrafter"/>
</dbReference>
<evidence type="ECO:0000259" key="7">
    <source>
        <dbReference type="PROSITE" id="PS51077"/>
    </source>
</evidence>
<dbReference type="SMART" id="SM00346">
    <property type="entry name" value="HTH_ICLR"/>
    <property type="match status" value="1"/>
</dbReference>
<comment type="function">
    <text evidence="4">May be an activator protein for the gylABX operon.</text>
</comment>
<dbReference type="SUPFAM" id="SSF46785">
    <property type="entry name" value="Winged helix' DNA-binding domain"/>
    <property type="match status" value="1"/>
</dbReference>
<keyword evidence="3" id="KW-0804">Transcription</keyword>
<dbReference type="InterPro" id="IPR005471">
    <property type="entry name" value="Tscrpt_reg_IclR_N"/>
</dbReference>
<accession>A0A7C1FSB6</accession>
<evidence type="ECO:0000256" key="1">
    <source>
        <dbReference type="ARBA" id="ARBA00023015"/>
    </source>
</evidence>
<sequence length="284" mass="31426">MQHKEQLSGVKSALRVLDIFELLAQYPDGLSLSEISAELGIPKSSAHGLLMTLIHRDYLRPGRRERTYRLGVRLFELGASYIAGVDLVTEGQEIVRETSRACDETVHLAVLEGAEVLYIAKEEGTNTIRMVSAVGRRFPAHGTGVGKMMLSALPAEELDRLYPPDKPLTPITSRTITDPTAFRAELAEIRQRGYATDFEESTPGLCCIAAPIFNAEGATIAAMSISVPTVRFTAERQLALRQLVLQSAERLSRLLGYRPKAHQHTNPTHQQGMNTNKECQHENH</sequence>
<dbReference type="EMBL" id="DSMG01000036">
    <property type="protein sequence ID" value="HDX30351.1"/>
    <property type="molecule type" value="Genomic_DNA"/>
</dbReference>
<evidence type="ECO:0000256" key="6">
    <source>
        <dbReference type="SAM" id="MobiDB-lite"/>
    </source>
</evidence>
<evidence type="ECO:0000313" key="9">
    <source>
        <dbReference type="EMBL" id="HDX30351.1"/>
    </source>
</evidence>
<feature type="domain" description="HTH iclR-type" evidence="7">
    <location>
        <begin position="10"/>
        <end position="72"/>
    </location>
</feature>
<feature type="region of interest" description="Disordered" evidence="6">
    <location>
        <begin position="261"/>
        <end position="284"/>
    </location>
</feature>
<dbReference type="PROSITE" id="PS51078">
    <property type="entry name" value="ICLR_ED"/>
    <property type="match status" value="1"/>
</dbReference>
<dbReference type="Gene3D" id="3.30.450.40">
    <property type="match status" value="1"/>
</dbReference>
<dbReference type="FunFam" id="1.10.10.10:FF:000056">
    <property type="entry name" value="IclR family transcriptional regulator"/>
    <property type="match status" value="1"/>
</dbReference>
<dbReference type="Pfam" id="PF09339">
    <property type="entry name" value="HTH_IclR"/>
    <property type="match status" value="1"/>
</dbReference>
<dbReference type="Pfam" id="PF01614">
    <property type="entry name" value="IclR_C"/>
    <property type="match status" value="1"/>
</dbReference>
<reference evidence="9" key="1">
    <citation type="journal article" date="2020" name="mSystems">
        <title>Genome- and Community-Level Interaction Insights into Carbon Utilization and Element Cycling Functions of Hydrothermarchaeota in Hydrothermal Sediment.</title>
        <authorList>
            <person name="Zhou Z."/>
            <person name="Liu Y."/>
            <person name="Xu W."/>
            <person name="Pan J."/>
            <person name="Luo Z.H."/>
            <person name="Li M."/>
        </authorList>
    </citation>
    <scope>NUCLEOTIDE SEQUENCE [LARGE SCALE GENOMIC DNA]</scope>
    <source>
        <strain evidence="9">SpSt-289</strain>
    </source>
</reference>
<dbReference type="InterPro" id="IPR014757">
    <property type="entry name" value="Tscrpt_reg_IclR_C"/>
</dbReference>
<name>A0A7C1FSB6_9CHLR</name>
<proteinExistence type="predicted"/>
<dbReference type="AlphaFoldDB" id="A0A7C1FSB6"/>
<dbReference type="PROSITE" id="PS51077">
    <property type="entry name" value="HTH_ICLR"/>
    <property type="match status" value="1"/>
</dbReference>
<dbReference type="InterPro" id="IPR036388">
    <property type="entry name" value="WH-like_DNA-bd_sf"/>
</dbReference>
<comment type="caution">
    <text evidence="9">The sequence shown here is derived from an EMBL/GenBank/DDBJ whole genome shotgun (WGS) entry which is preliminary data.</text>
</comment>
<organism evidence="9">
    <name type="scientific">Caldilinea aerophila</name>
    <dbReference type="NCBI Taxonomy" id="133453"/>
    <lineage>
        <taxon>Bacteria</taxon>
        <taxon>Bacillati</taxon>
        <taxon>Chloroflexota</taxon>
        <taxon>Caldilineae</taxon>
        <taxon>Caldilineales</taxon>
        <taxon>Caldilineaceae</taxon>
        <taxon>Caldilinea</taxon>
    </lineage>
</organism>
<dbReference type="Gene3D" id="1.10.10.10">
    <property type="entry name" value="Winged helix-like DNA-binding domain superfamily/Winged helix DNA-binding domain"/>
    <property type="match status" value="1"/>
</dbReference>
<dbReference type="PANTHER" id="PTHR30136:SF2">
    <property type="entry name" value="TRANSCRIPTIONAL REGULATOR ICLR"/>
    <property type="match status" value="1"/>
</dbReference>
<dbReference type="InterPro" id="IPR050707">
    <property type="entry name" value="HTH_MetabolicPath_Reg"/>
</dbReference>
<dbReference type="GO" id="GO:0003677">
    <property type="term" value="F:DNA binding"/>
    <property type="evidence" value="ECO:0007669"/>
    <property type="project" value="UniProtKB-KW"/>
</dbReference>
<evidence type="ECO:0000256" key="3">
    <source>
        <dbReference type="ARBA" id="ARBA00023163"/>
    </source>
</evidence>
<evidence type="ECO:0000256" key="5">
    <source>
        <dbReference type="ARBA" id="ARBA00070406"/>
    </source>
</evidence>
<feature type="compositionally biased region" description="Polar residues" evidence="6">
    <location>
        <begin position="264"/>
        <end position="277"/>
    </location>
</feature>
<gene>
    <name evidence="9" type="ORF">ENQ20_02530</name>
</gene>
<dbReference type="SUPFAM" id="SSF55781">
    <property type="entry name" value="GAF domain-like"/>
    <property type="match status" value="1"/>
</dbReference>
<dbReference type="GO" id="GO:0045892">
    <property type="term" value="P:negative regulation of DNA-templated transcription"/>
    <property type="evidence" value="ECO:0007669"/>
    <property type="project" value="TreeGrafter"/>
</dbReference>
<evidence type="ECO:0000256" key="4">
    <source>
        <dbReference type="ARBA" id="ARBA00058938"/>
    </source>
</evidence>
<dbReference type="PANTHER" id="PTHR30136">
    <property type="entry name" value="HELIX-TURN-HELIX TRANSCRIPTIONAL REGULATOR, ICLR FAMILY"/>
    <property type="match status" value="1"/>
</dbReference>